<protein>
    <submittedName>
        <fullName evidence="2">Uncharacterized protein</fullName>
    </submittedName>
</protein>
<keyword evidence="1" id="KW-0732">Signal</keyword>
<dbReference type="STRING" id="27349.A0A0L6U9J4"/>
<name>A0A0L6U9J4_9BASI</name>
<comment type="caution">
    <text evidence="2">The sequence shown here is derived from an EMBL/GenBank/DDBJ whole genome shotgun (WGS) entry which is preliminary data.</text>
</comment>
<keyword evidence="3" id="KW-1185">Reference proteome</keyword>
<dbReference type="EMBL" id="LAVV01014204">
    <property type="protein sequence ID" value="KNZ44952.1"/>
    <property type="molecule type" value="Genomic_DNA"/>
</dbReference>
<evidence type="ECO:0000313" key="2">
    <source>
        <dbReference type="EMBL" id="KNZ44952.1"/>
    </source>
</evidence>
<accession>A0A0L6U9J4</accession>
<dbReference type="PANTHER" id="PTHR31138:SF1">
    <property type="entry name" value="PDZ DOMAIN-CONTAINING PROTEIN"/>
    <property type="match status" value="1"/>
</dbReference>
<dbReference type="VEuPathDB" id="FungiDB:VP01_863g1"/>
<gene>
    <name evidence="2" type="ORF">VP01_863g1</name>
</gene>
<dbReference type="AlphaFoldDB" id="A0A0L6U9J4"/>
<feature type="signal peptide" evidence="1">
    <location>
        <begin position="1"/>
        <end position="19"/>
    </location>
</feature>
<dbReference type="Proteomes" id="UP000037035">
    <property type="component" value="Unassembled WGS sequence"/>
</dbReference>
<dbReference type="PANTHER" id="PTHR31138">
    <property type="entry name" value="CHROMOSOME 19, WHOLE GENOME SHOTGUN SEQUENCE"/>
    <property type="match status" value="1"/>
</dbReference>
<sequence length="723" mass="81072">MSPQQLTLAFLSRAIAALAARKLPTQPQLDHIITAILNSPIFALQSKNQQQPELIRAIAHLLLVFKHLSNSKNTNNQLQRLIQLLLINDQQPQLTLPSLSPVPASSSSPKLILKRLLLTSVELPQDLNEILQEALDLLSELFKSSQESPSKTINGDQSVDRIVSKFVKLIVHLRRNLGDLLSEEIHSIKSILAHDLQGFQVNDEFRQLIALIGECINGFCAGEDDDTSDYWHSLVTPFNQLVELLAENQQELLEPLKKVQMLIVDLFNNFEDQLYSPKLYESLGVALKEFQEASRHISQPMEHMIHALERIRIRIVVEDTGWRELYQAFQRVSSELLSSSTGSAIANSKHVARHATSGVAKTAFNALVEYLVPRLLLLIKPASFTSTSGFLPSSMTSTTVQRFEISQRSPKDAPESIGRPHTLSVWPSTHQKISIVGLRVLSKNVGFYFHKKVDQEKSTMAKKLDFTNFEDEGKLDVFLGMSDQDGLSFDLELDWNYHMNSDRSSEVNRRARGTASVKNTGGLFLIKSFKVDLKKKTLTWMPIMGISAHNLTSVFPTHLPIGIWSFPSRHQSSCAQLITETIQEYILEQLTSLNQMLGNMRIRWEEMVDSGRNTTWEKIWEVMQMMVSSTDEGEQPESKSRMDGSGLEIEAEDGSYTMRIGIGQKMLPGKGLGGPGRFKERLAAIADDAGAAFDRRVGEITGEFAQATIAAERPGWQSDIFNV</sequence>
<proteinExistence type="predicted"/>
<feature type="chain" id="PRO_5005567809" evidence="1">
    <location>
        <begin position="20"/>
        <end position="723"/>
    </location>
</feature>
<evidence type="ECO:0000256" key="1">
    <source>
        <dbReference type="SAM" id="SignalP"/>
    </source>
</evidence>
<evidence type="ECO:0000313" key="3">
    <source>
        <dbReference type="Proteomes" id="UP000037035"/>
    </source>
</evidence>
<reference evidence="2 3" key="1">
    <citation type="submission" date="2015-08" db="EMBL/GenBank/DDBJ databases">
        <title>Next Generation Sequencing and Analysis of the Genome of Puccinia sorghi L Schw, the Causal Agent of Maize Common Rust.</title>
        <authorList>
            <person name="Rochi L."/>
            <person name="Burguener G."/>
            <person name="Darino M."/>
            <person name="Turjanski A."/>
            <person name="Kreff E."/>
            <person name="Dieguez M.J."/>
            <person name="Sacco F."/>
        </authorList>
    </citation>
    <scope>NUCLEOTIDE SEQUENCE [LARGE SCALE GENOMIC DNA]</scope>
    <source>
        <strain evidence="2 3">RO10H11247</strain>
    </source>
</reference>
<organism evidence="2 3">
    <name type="scientific">Puccinia sorghi</name>
    <dbReference type="NCBI Taxonomy" id="27349"/>
    <lineage>
        <taxon>Eukaryota</taxon>
        <taxon>Fungi</taxon>
        <taxon>Dikarya</taxon>
        <taxon>Basidiomycota</taxon>
        <taxon>Pucciniomycotina</taxon>
        <taxon>Pucciniomycetes</taxon>
        <taxon>Pucciniales</taxon>
        <taxon>Pucciniaceae</taxon>
        <taxon>Puccinia</taxon>
    </lineage>
</organism>
<dbReference type="OrthoDB" id="5407957at2759"/>